<evidence type="ECO:0000313" key="3">
    <source>
        <dbReference type="EMBL" id="CAL5140087.1"/>
    </source>
</evidence>
<organism evidence="3 4">
    <name type="scientific">Calicophoron daubneyi</name>
    <name type="common">Rumen fluke</name>
    <name type="synonym">Paramphistomum daubneyi</name>
    <dbReference type="NCBI Taxonomy" id="300641"/>
    <lineage>
        <taxon>Eukaryota</taxon>
        <taxon>Metazoa</taxon>
        <taxon>Spiralia</taxon>
        <taxon>Lophotrochozoa</taxon>
        <taxon>Platyhelminthes</taxon>
        <taxon>Trematoda</taxon>
        <taxon>Digenea</taxon>
        <taxon>Plagiorchiida</taxon>
        <taxon>Pronocephalata</taxon>
        <taxon>Paramphistomoidea</taxon>
        <taxon>Paramphistomidae</taxon>
        <taxon>Calicophoron</taxon>
    </lineage>
</organism>
<feature type="coiled-coil region" evidence="1">
    <location>
        <begin position="432"/>
        <end position="488"/>
    </location>
</feature>
<accession>A0AAV2TUC7</accession>
<feature type="coiled-coil region" evidence="1">
    <location>
        <begin position="146"/>
        <end position="187"/>
    </location>
</feature>
<feature type="region of interest" description="Disordered" evidence="2">
    <location>
        <begin position="512"/>
        <end position="541"/>
    </location>
</feature>
<feature type="compositionally biased region" description="Basic and acidic residues" evidence="2">
    <location>
        <begin position="515"/>
        <end position="536"/>
    </location>
</feature>
<keyword evidence="1" id="KW-0175">Coiled coil</keyword>
<feature type="region of interest" description="Disordered" evidence="2">
    <location>
        <begin position="36"/>
        <end position="57"/>
    </location>
</feature>
<comment type="caution">
    <text evidence="3">The sequence shown here is derived from an EMBL/GenBank/DDBJ whole genome shotgun (WGS) entry which is preliminary data.</text>
</comment>
<evidence type="ECO:0000256" key="2">
    <source>
        <dbReference type="SAM" id="MobiDB-lite"/>
    </source>
</evidence>
<evidence type="ECO:0000256" key="1">
    <source>
        <dbReference type="SAM" id="Coils"/>
    </source>
</evidence>
<feature type="coiled-coil region" evidence="1">
    <location>
        <begin position="234"/>
        <end position="400"/>
    </location>
</feature>
<dbReference type="AlphaFoldDB" id="A0AAV2TUC7"/>
<dbReference type="Proteomes" id="UP001497525">
    <property type="component" value="Unassembled WGS sequence"/>
</dbReference>
<sequence length="642" mass="73671">MVHEVENEDGFISLAPLLAKTKNLLQTSFISRGNQSRTRFGSTERLQNGVSEDSHKNGNLVTLAKPKLPDCPRSNKAVLDFGQRGCNTFYNPLTISTELSTHSCVPSAFSTVPAPQRPSSASHLKFREMQAAVLQKEQCIQHTETIRTQKSKIEKLSTQLDQMKSEMKKLQRKLTDQQAATAEARVEADRRASLISTLAAESTNKDAMLRQLDSTLGRLTDGWQKREAQRNTDLTEAEERERRLRDELDTVKKQLEDTQKSWEEEVKNLRNELQTATLTAQEELARRNAAVNSLEMKASKLADRVGELKRTVERREAETEEYRKQVEQSKRDTDELRSQCIQLKTTWQQQINDARDALRREARFRRHELKKLQAEMQKAAETNEREKDELRQLLNKEYEQHLHDVLVGKDKEFQKQLMNVQENAQIALRDASDRYRMELEQLRLNAQNELAKHLNDAENRIDSERRRLTVVEKQMERWRAGAREAEEARSILVHRLNELLQSRCSEAIRLLHPQMTDKTKNMSKESESAQSDENRRQKPLKLHHPMNVDELAELFTQAQPLPQAPLLLTNISMTNQSNASQSEDETSSVTTESAVTQILNYQCEPQVYLAPTALDSAPTELKVNNPVNQIPVIADLETEAAK</sequence>
<evidence type="ECO:0000313" key="4">
    <source>
        <dbReference type="Proteomes" id="UP001497525"/>
    </source>
</evidence>
<protein>
    <submittedName>
        <fullName evidence="3">Uncharacterized protein</fullName>
    </submittedName>
</protein>
<gene>
    <name evidence="3" type="ORF">CDAUBV1_LOCUS15275</name>
</gene>
<proteinExistence type="predicted"/>
<name>A0AAV2TUC7_CALDB</name>
<dbReference type="EMBL" id="CAXLJL010000700">
    <property type="protein sequence ID" value="CAL5140087.1"/>
    <property type="molecule type" value="Genomic_DNA"/>
</dbReference>
<feature type="compositionally biased region" description="Polar residues" evidence="2">
    <location>
        <begin position="36"/>
        <end position="51"/>
    </location>
</feature>
<reference evidence="3" key="1">
    <citation type="submission" date="2024-06" db="EMBL/GenBank/DDBJ databases">
        <authorList>
            <person name="Liu X."/>
            <person name="Lenzi L."/>
            <person name="Haldenby T S."/>
            <person name="Uol C."/>
        </authorList>
    </citation>
    <scope>NUCLEOTIDE SEQUENCE</scope>
</reference>